<accession>A0A9X1TBX8</accession>
<name>A0A9X1TBX8_9HYPH</name>
<keyword evidence="7" id="KW-1185">Reference proteome</keyword>
<dbReference type="AlphaFoldDB" id="A0A9X1TBX8"/>
<evidence type="ECO:0000256" key="1">
    <source>
        <dbReference type="ARBA" id="ARBA00007074"/>
    </source>
</evidence>
<evidence type="ECO:0000313" key="6">
    <source>
        <dbReference type="EMBL" id="MCE7028483.1"/>
    </source>
</evidence>
<dbReference type="EMBL" id="JAJUWU010000009">
    <property type="protein sequence ID" value="MCE7028483.1"/>
    <property type="molecule type" value="Genomic_DNA"/>
</dbReference>
<reference evidence="6" key="1">
    <citation type="submission" date="2022-01" db="EMBL/GenBank/DDBJ databases">
        <title>Jiella avicenniae sp. nov., a novel endophytic bacterium isolated from bark of Avicennia marina.</title>
        <authorList>
            <person name="Tuo L."/>
        </authorList>
    </citation>
    <scope>NUCLEOTIDE SEQUENCE</scope>
    <source>
        <strain evidence="6">CBK1P-4</strain>
    </source>
</reference>
<organism evidence="6 7">
    <name type="scientific">Jiella avicenniae</name>
    <dbReference type="NCBI Taxonomy" id="2907202"/>
    <lineage>
        <taxon>Bacteria</taxon>
        <taxon>Pseudomonadati</taxon>
        <taxon>Pseudomonadota</taxon>
        <taxon>Alphaproteobacteria</taxon>
        <taxon>Hyphomicrobiales</taxon>
        <taxon>Aurantimonadaceae</taxon>
        <taxon>Jiella</taxon>
    </lineage>
</organism>
<evidence type="ECO:0000259" key="5">
    <source>
        <dbReference type="PROSITE" id="PS51935"/>
    </source>
</evidence>
<protein>
    <submittedName>
        <fullName evidence="6">C40 family peptidase</fullName>
    </submittedName>
</protein>
<evidence type="ECO:0000256" key="4">
    <source>
        <dbReference type="ARBA" id="ARBA00022807"/>
    </source>
</evidence>
<proteinExistence type="inferred from homology"/>
<comment type="caution">
    <text evidence="6">The sequence shown here is derived from an EMBL/GenBank/DDBJ whole genome shotgun (WGS) entry which is preliminary data.</text>
</comment>
<dbReference type="InterPro" id="IPR038765">
    <property type="entry name" value="Papain-like_cys_pep_sf"/>
</dbReference>
<feature type="domain" description="NlpC/P60" evidence="5">
    <location>
        <begin position="1"/>
        <end position="134"/>
    </location>
</feature>
<keyword evidence="3" id="KW-0378">Hydrolase</keyword>
<gene>
    <name evidence="6" type="ORF">LZD57_10825</name>
</gene>
<dbReference type="Proteomes" id="UP001139035">
    <property type="component" value="Unassembled WGS sequence"/>
</dbReference>
<dbReference type="PROSITE" id="PS51935">
    <property type="entry name" value="NLPC_P60"/>
    <property type="match status" value="1"/>
</dbReference>
<sequence>MTHWSTPYIGLPFEARGREVRGLDCYGLVRLVLLEMHRIALPSFAEAYVNCAERKMIAAALDAGERDLPLRPFCRGEEAPFDIVEFVRAGISDHVGIVVERGRMLHIEAGKESVIERYDVGKWLPRLKGFYRHRDLIR</sequence>
<dbReference type="Gene3D" id="3.90.1720.10">
    <property type="entry name" value="endopeptidase domain like (from Nostoc punctiforme)"/>
    <property type="match status" value="1"/>
</dbReference>
<dbReference type="SUPFAM" id="SSF54001">
    <property type="entry name" value="Cysteine proteinases"/>
    <property type="match status" value="1"/>
</dbReference>
<dbReference type="GO" id="GO:0008234">
    <property type="term" value="F:cysteine-type peptidase activity"/>
    <property type="evidence" value="ECO:0007669"/>
    <property type="project" value="UniProtKB-KW"/>
</dbReference>
<keyword evidence="2" id="KW-0645">Protease</keyword>
<evidence type="ECO:0000256" key="3">
    <source>
        <dbReference type="ARBA" id="ARBA00022801"/>
    </source>
</evidence>
<dbReference type="GO" id="GO:0006508">
    <property type="term" value="P:proteolysis"/>
    <property type="evidence" value="ECO:0007669"/>
    <property type="project" value="UniProtKB-KW"/>
</dbReference>
<evidence type="ECO:0000313" key="7">
    <source>
        <dbReference type="Proteomes" id="UP001139035"/>
    </source>
</evidence>
<dbReference type="InterPro" id="IPR000064">
    <property type="entry name" value="NLP_P60_dom"/>
</dbReference>
<keyword evidence="4" id="KW-0788">Thiol protease</keyword>
<dbReference type="Pfam" id="PF00877">
    <property type="entry name" value="NLPC_P60"/>
    <property type="match status" value="1"/>
</dbReference>
<evidence type="ECO:0000256" key="2">
    <source>
        <dbReference type="ARBA" id="ARBA00022670"/>
    </source>
</evidence>
<dbReference type="RefSeq" id="WP_233719641.1">
    <property type="nucleotide sequence ID" value="NZ_JAJUWU010000009.1"/>
</dbReference>
<comment type="similarity">
    <text evidence="1">Belongs to the peptidase C40 family.</text>
</comment>